<organism evidence="3 4">
    <name type="scientific">Rhizobium chutanense</name>
    <dbReference type="NCBI Taxonomy" id="2035448"/>
    <lineage>
        <taxon>Bacteria</taxon>
        <taxon>Pseudomonadati</taxon>
        <taxon>Pseudomonadota</taxon>
        <taxon>Alphaproteobacteria</taxon>
        <taxon>Hyphomicrobiales</taxon>
        <taxon>Rhizobiaceae</taxon>
        <taxon>Rhizobium/Agrobacterium group</taxon>
        <taxon>Rhizobium</taxon>
    </lineage>
</organism>
<dbReference type="AlphaFoldDB" id="A0A2A6J860"/>
<evidence type="ECO:0000313" key="3">
    <source>
        <dbReference type="EMBL" id="PDT02306.1"/>
    </source>
</evidence>
<keyword evidence="4" id="KW-1185">Reference proteome</keyword>
<keyword evidence="1" id="KW-0574">Periplasm</keyword>
<evidence type="ECO:0000256" key="1">
    <source>
        <dbReference type="ARBA" id="ARBA00022764"/>
    </source>
</evidence>
<gene>
    <name evidence="3" type="ORF">CO666_21300</name>
</gene>
<protein>
    <recommendedName>
        <fullName evidence="5">Extracellular solute-binding protein</fullName>
    </recommendedName>
</protein>
<dbReference type="PANTHER" id="PTHR42779:SF1">
    <property type="entry name" value="PROTEIN YNJB"/>
    <property type="match status" value="1"/>
</dbReference>
<sequence>MRSIQSNHRSNRMSQRLIPLLIAAAAFATPAAAADDLLKKPWNDIIDQAKQEGEVVWYNWFLQPRFRELSKGFEEKYGIKVTIPDGTSDGNQNKFLAERDRAEGDIDVMSLGGDQLPKFDVTAYFLGPLDILPGYAKLRTKINGGDGKGYAVAFWGNQTGLAYDPTQIDAAKLPQSFDDLTKWIKENPQAFAFNDTRGGGAGNAFLQTVIRATVKPEDIEAANFQVAWDWFAANKANYGFTASNADSLTRLNGGEFQIVSAWEDHLAGLQQKGEIDKRMKFYIPKFGMPGGGNVVGIPANAKHKAAALLFVDWLTSAETQTLLSKEMGAAPVNSDATAVPGGVPAEQRANAVDWLPVKQADAVKAQFLEKVVMGQ</sequence>
<reference evidence="3 4" key="1">
    <citation type="submission" date="2017-09" db="EMBL/GenBank/DDBJ databases">
        <title>Comparative genomics of rhizobia isolated from Phaseolus vulgaris in China.</title>
        <authorList>
            <person name="Tong W."/>
        </authorList>
    </citation>
    <scope>NUCLEOTIDE SEQUENCE [LARGE SCALE GENOMIC DNA]</scope>
    <source>
        <strain evidence="3 4">C5</strain>
    </source>
</reference>
<dbReference type="EMBL" id="NWSV01000015">
    <property type="protein sequence ID" value="PDT02306.1"/>
    <property type="molecule type" value="Genomic_DNA"/>
</dbReference>
<evidence type="ECO:0000313" key="4">
    <source>
        <dbReference type="Proteomes" id="UP000220768"/>
    </source>
</evidence>
<proteinExistence type="predicted"/>
<dbReference type="PANTHER" id="PTHR42779">
    <property type="entry name" value="PROTEIN YNJB"/>
    <property type="match status" value="1"/>
</dbReference>
<keyword evidence="2" id="KW-0732">Signal</keyword>
<dbReference type="Proteomes" id="UP000220768">
    <property type="component" value="Unassembled WGS sequence"/>
</dbReference>
<name>A0A2A6J860_9HYPH</name>
<dbReference type="InterPro" id="IPR006059">
    <property type="entry name" value="SBP"/>
</dbReference>
<feature type="chain" id="PRO_5012540477" description="Extracellular solute-binding protein" evidence="2">
    <location>
        <begin position="34"/>
        <end position="375"/>
    </location>
</feature>
<evidence type="ECO:0008006" key="5">
    <source>
        <dbReference type="Google" id="ProtNLM"/>
    </source>
</evidence>
<evidence type="ECO:0000256" key="2">
    <source>
        <dbReference type="SAM" id="SignalP"/>
    </source>
</evidence>
<dbReference type="SUPFAM" id="SSF53850">
    <property type="entry name" value="Periplasmic binding protein-like II"/>
    <property type="match status" value="1"/>
</dbReference>
<accession>A0A2A6J860</accession>
<comment type="caution">
    <text evidence="3">The sequence shown here is derived from an EMBL/GenBank/DDBJ whole genome shotgun (WGS) entry which is preliminary data.</text>
</comment>
<feature type="signal peptide" evidence="2">
    <location>
        <begin position="1"/>
        <end position="33"/>
    </location>
</feature>
<dbReference type="Pfam" id="PF13416">
    <property type="entry name" value="SBP_bac_8"/>
    <property type="match status" value="1"/>
</dbReference>
<dbReference type="Gene3D" id="3.40.190.10">
    <property type="entry name" value="Periplasmic binding protein-like II"/>
    <property type="match status" value="2"/>
</dbReference>